<name>A0A2W5Q4X8_VARPD</name>
<reference evidence="6 7" key="1">
    <citation type="submission" date="2017-08" db="EMBL/GenBank/DDBJ databases">
        <title>Infants hospitalized years apart are colonized by the same room-sourced microbial strains.</title>
        <authorList>
            <person name="Brooks B."/>
            <person name="Olm M.R."/>
            <person name="Firek B.A."/>
            <person name="Baker R."/>
            <person name="Thomas B.C."/>
            <person name="Morowitz M.J."/>
            <person name="Banfield J.F."/>
        </authorList>
    </citation>
    <scope>NUCLEOTIDE SEQUENCE [LARGE SCALE GENOMIC DNA]</scope>
    <source>
        <strain evidence="6">S2_005_003_R2_41</strain>
    </source>
</reference>
<keyword evidence="2" id="KW-0805">Transcription regulation</keyword>
<sequence length="86" mass="9578">VSVTHFLAIPEMVAVTDYCATLPRQICRRLAGDPRLKVLPTPVDLGRFPVEMAWHVRHRHDPAHRWLRALVAEVAAELAAHEAPAG</sequence>
<evidence type="ECO:0000256" key="1">
    <source>
        <dbReference type="ARBA" id="ARBA00009437"/>
    </source>
</evidence>
<evidence type="ECO:0000313" key="6">
    <source>
        <dbReference type="EMBL" id="PZQ72506.1"/>
    </source>
</evidence>
<dbReference type="Proteomes" id="UP000249135">
    <property type="component" value="Unassembled WGS sequence"/>
</dbReference>
<evidence type="ECO:0000313" key="7">
    <source>
        <dbReference type="Proteomes" id="UP000249135"/>
    </source>
</evidence>
<evidence type="ECO:0000256" key="2">
    <source>
        <dbReference type="ARBA" id="ARBA00023015"/>
    </source>
</evidence>
<dbReference type="Gene3D" id="3.40.190.10">
    <property type="entry name" value="Periplasmic binding protein-like II"/>
    <property type="match status" value="2"/>
</dbReference>
<protein>
    <submittedName>
        <fullName evidence="6">LysR family transcriptional regulator</fullName>
    </submittedName>
</protein>
<keyword evidence="3" id="KW-0238">DNA-binding</keyword>
<comment type="similarity">
    <text evidence="1">Belongs to the LysR transcriptional regulatory family.</text>
</comment>
<evidence type="ECO:0000256" key="4">
    <source>
        <dbReference type="ARBA" id="ARBA00023163"/>
    </source>
</evidence>
<evidence type="ECO:0000256" key="3">
    <source>
        <dbReference type="ARBA" id="ARBA00023125"/>
    </source>
</evidence>
<dbReference type="EMBL" id="QFPP01000217">
    <property type="protein sequence ID" value="PZQ72506.1"/>
    <property type="molecule type" value="Genomic_DNA"/>
</dbReference>
<dbReference type="Pfam" id="PF03466">
    <property type="entry name" value="LysR_substrate"/>
    <property type="match status" value="1"/>
</dbReference>
<feature type="domain" description="LysR substrate-binding" evidence="5">
    <location>
        <begin position="2"/>
        <end position="75"/>
    </location>
</feature>
<dbReference type="PANTHER" id="PTHR30118">
    <property type="entry name" value="HTH-TYPE TRANSCRIPTIONAL REGULATOR LEUO-RELATED"/>
    <property type="match status" value="1"/>
</dbReference>
<dbReference type="GO" id="GO:0003677">
    <property type="term" value="F:DNA binding"/>
    <property type="evidence" value="ECO:0007669"/>
    <property type="project" value="UniProtKB-KW"/>
</dbReference>
<proteinExistence type="inferred from homology"/>
<evidence type="ECO:0000259" key="5">
    <source>
        <dbReference type="Pfam" id="PF03466"/>
    </source>
</evidence>
<feature type="non-terminal residue" evidence="6">
    <location>
        <position position="1"/>
    </location>
</feature>
<keyword evidence="4" id="KW-0804">Transcription</keyword>
<organism evidence="6 7">
    <name type="scientific">Variovorax paradoxus</name>
    <dbReference type="NCBI Taxonomy" id="34073"/>
    <lineage>
        <taxon>Bacteria</taxon>
        <taxon>Pseudomonadati</taxon>
        <taxon>Pseudomonadota</taxon>
        <taxon>Betaproteobacteria</taxon>
        <taxon>Burkholderiales</taxon>
        <taxon>Comamonadaceae</taxon>
        <taxon>Variovorax</taxon>
    </lineage>
</organism>
<comment type="caution">
    <text evidence="6">The sequence shown here is derived from an EMBL/GenBank/DDBJ whole genome shotgun (WGS) entry which is preliminary data.</text>
</comment>
<dbReference type="AlphaFoldDB" id="A0A2W5Q4X8"/>
<dbReference type="InterPro" id="IPR050389">
    <property type="entry name" value="LysR-type_TF"/>
</dbReference>
<dbReference type="PANTHER" id="PTHR30118:SF15">
    <property type="entry name" value="TRANSCRIPTIONAL REGULATORY PROTEIN"/>
    <property type="match status" value="1"/>
</dbReference>
<gene>
    <name evidence="6" type="ORF">DI563_16355</name>
</gene>
<dbReference type="InterPro" id="IPR005119">
    <property type="entry name" value="LysR_subst-bd"/>
</dbReference>
<accession>A0A2W5Q4X8</accession>
<dbReference type="SUPFAM" id="SSF53850">
    <property type="entry name" value="Periplasmic binding protein-like II"/>
    <property type="match status" value="1"/>
</dbReference>